<evidence type="ECO:0000259" key="3">
    <source>
        <dbReference type="Pfam" id="PF08327"/>
    </source>
</evidence>
<dbReference type="Proteomes" id="UP000739538">
    <property type="component" value="Unassembled WGS sequence"/>
</dbReference>
<comment type="similarity">
    <text evidence="1">Belongs to the AHA1 family.</text>
</comment>
<sequence length="349" mass="39832">MTDERLDRRFEGTDERTNGQTDDRSDGRIEKDIRIDAPVATVWRYLEDPNLLAGWLMRNDFEARVDRRFSFFGPRNQSWDGVIQCRVIECDAPRLLAFTWNANDIGFETVVRIELSPEAGGTRLRLTHTGFDGSTPEVREIVRRHEAGWSHYLPILGDQLEESVRGRQIAPAPVDWTEFRLYVSIDATPDTVLDAWCTTAGMESFFVAMMRIVGPDGLPRTAESRAEPGDRFLWRWHNGRTVEGAYLAVEPGREVSFTFVESNVRLQARPRDEGGCLLELCQYGIPDTPEARMHIHANCRAAWVYFLTALKTRIEHGIDVRDRSRTTGSSYSTYFDPRAVGFEPEPAGR</sequence>
<dbReference type="EMBL" id="JAGQHS010000054">
    <property type="protein sequence ID" value="MCA9756467.1"/>
    <property type="molecule type" value="Genomic_DNA"/>
</dbReference>
<dbReference type="InterPro" id="IPR013538">
    <property type="entry name" value="ASHA1/2-like_C"/>
</dbReference>
<gene>
    <name evidence="4" type="ORF">KDA27_11750</name>
</gene>
<evidence type="ECO:0000313" key="5">
    <source>
        <dbReference type="Proteomes" id="UP000739538"/>
    </source>
</evidence>
<evidence type="ECO:0000256" key="1">
    <source>
        <dbReference type="ARBA" id="ARBA00006817"/>
    </source>
</evidence>
<dbReference type="SUPFAM" id="SSF55961">
    <property type="entry name" value="Bet v1-like"/>
    <property type="match status" value="2"/>
</dbReference>
<feature type="domain" description="Activator of Hsp90 ATPase homologue 1/2-like C-terminal" evidence="3">
    <location>
        <begin position="36"/>
        <end position="156"/>
    </location>
</feature>
<name>A0A956NC65_UNCEI</name>
<organism evidence="4 5">
    <name type="scientific">Eiseniibacteriota bacterium</name>
    <dbReference type="NCBI Taxonomy" id="2212470"/>
    <lineage>
        <taxon>Bacteria</taxon>
        <taxon>Candidatus Eiseniibacteriota</taxon>
    </lineage>
</organism>
<comment type="caution">
    <text evidence="4">The sequence shown here is derived from an EMBL/GenBank/DDBJ whole genome shotgun (WGS) entry which is preliminary data.</text>
</comment>
<dbReference type="CDD" id="cd07814">
    <property type="entry name" value="SRPBCC_CalC_Aha1-like"/>
    <property type="match status" value="2"/>
</dbReference>
<feature type="region of interest" description="Disordered" evidence="2">
    <location>
        <begin position="1"/>
        <end position="29"/>
    </location>
</feature>
<dbReference type="InterPro" id="IPR023393">
    <property type="entry name" value="START-like_dom_sf"/>
</dbReference>
<feature type="domain" description="Activator of Hsp90 ATPase homologue 1/2-like C-terminal" evidence="3">
    <location>
        <begin position="186"/>
        <end position="313"/>
    </location>
</feature>
<dbReference type="AlphaFoldDB" id="A0A956NC65"/>
<evidence type="ECO:0000313" key="4">
    <source>
        <dbReference type="EMBL" id="MCA9756467.1"/>
    </source>
</evidence>
<proteinExistence type="inferred from homology"/>
<reference evidence="4" key="1">
    <citation type="submission" date="2020-04" db="EMBL/GenBank/DDBJ databases">
        <authorList>
            <person name="Zhang T."/>
        </authorList>
    </citation>
    <scope>NUCLEOTIDE SEQUENCE</scope>
    <source>
        <strain evidence="4">HKST-UBA02</strain>
    </source>
</reference>
<evidence type="ECO:0000256" key="2">
    <source>
        <dbReference type="SAM" id="MobiDB-lite"/>
    </source>
</evidence>
<protein>
    <submittedName>
        <fullName evidence="4">SRPBCC domain-containing protein</fullName>
    </submittedName>
</protein>
<accession>A0A956NC65</accession>
<dbReference type="Pfam" id="PF08327">
    <property type="entry name" value="AHSA1"/>
    <property type="match status" value="2"/>
</dbReference>
<reference evidence="4" key="2">
    <citation type="journal article" date="2021" name="Microbiome">
        <title>Successional dynamics and alternative stable states in a saline activated sludge microbial community over 9 years.</title>
        <authorList>
            <person name="Wang Y."/>
            <person name="Ye J."/>
            <person name="Ju F."/>
            <person name="Liu L."/>
            <person name="Boyd J.A."/>
            <person name="Deng Y."/>
            <person name="Parks D.H."/>
            <person name="Jiang X."/>
            <person name="Yin X."/>
            <person name="Woodcroft B.J."/>
            <person name="Tyson G.W."/>
            <person name="Hugenholtz P."/>
            <person name="Polz M.F."/>
            <person name="Zhang T."/>
        </authorList>
    </citation>
    <scope>NUCLEOTIDE SEQUENCE</scope>
    <source>
        <strain evidence="4">HKST-UBA02</strain>
    </source>
</reference>
<dbReference type="Gene3D" id="3.30.530.20">
    <property type="match status" value="2"/>
</dbReference>